<dbReference type="Gene3D" id="2.120.10.30">
    <property type="entry name" value="TolB, C-terminal domain"/>
    <property type="match status" value="2"/>
</dbReference>
<protein>
    <submittedName>
        <fullName evidence="3">Carboxypeptidase regulatory-like domain-containing protein</fullName>
    </submittedName>
</protein>
<organism evidence="3 4">
    <name type="scientific">Paenimyroides ummariense</name>
    <dbReference type="NCBI Taxonomy" id="913024"/>
    <lineage>
        <taxon>Bacteria</taxon>
        <taxon>Pseudomonadati</taxon>
        <taxon>Bacteroidota</taxon>
        <taxon>Flavobacteriia</taxon>
        <taxon>Flavobacteriales</taxon>
        <taxon>Flavobacteriaceae</taxon>
        <taxon>Paenimyroides</taxon>
    </lineage>
</organism>
<evidence type="ECO:0000259" key="2">
    <source>
        <dbReference type="PROSITE" id="PS50853"/>
    </source>
</evidence>
<dbReference type="OrthoDB" id="9815657at2"/>
<dbReference type="GO" id="GO:0004180">
    <property type="term" value="F:carboxypeptidase activity"/>
    <property type="evidence" value="ECO:0007669"/>
    <property type="project" value="UniProtKB-KW"/>
</dbReference>
<keyword evidence="3" id="KW-0645">Protease</keyword>
<evidence type="ECO:0000313" key="4">
    <source>
        <dbReference type="Proteomes" id="UP000199036"/>
    </source>
</evidence>
<dbReference type="Gene3D" id="2.60.40.10">
    <property type="entry name" value="Immunoglobulins"/>
    <property type="match status" value="1"/>
</dbReference>
<dbReference type="Pfam" id="PF13620">
    <property type="entry name" value="CarboxypepD_reg"/>
    <property type="match status" value="1"/>
</dbReference>
<dbReference type="PROSITE" id="PS51257">
    <property type="entry name" value="PROKAR_LIPOPROTEIN"/>
    <property type="match status" value="1"/>
</dbReference>
<dbReference type="InterPro" id="IPR003961">
    <property type="entry name" value="FN3_dom"/>
</dbReference>
<evidence type="ECO:0000256" key="1">
    <source>
        <dbReference type="SAM" id="SignalP"/>
    </source>
</evidence>
<dbReference type="SUPFAM" id="SSF49265">
    <property type="entry name" value="Fibronectin type III"/>
    <property type="match status" value="1"/>
</dbReference>
<dbReference type="STRING" id="913024.SAMN05421741_12530"/>
<keyword evidence="3" id="KW-0378">Hydrolase</keyword>
<dbReference type="InterPro" id="IPR008969">
    <property type="entry name" value="CarboxyPept-like_regulatory"/>
</dbReference>
<name>A0A1I5F7I0_9FLAO</name>
<feature type="domain" description="Fibronectin type-III" evidence="2">
    <location>
        <begin position="118"/>
        <end position="214"/>
    </location>
</feature>
<dbReference type="RefSeq" id="WP_091525614.1">
    <property type="nucleotide sequence ID" value="NZ_FOVI01000025.1"/>
</dbReference>
<keyword evidence="1" id="KW-0732">Signal</keyword>
<feature type="signal peptide" evidence="1">
    <location>
        <begin position="1"/>
        <end position="20"/>
    </location>
</feature>
<feature type="chain" id="PRO_5011664960" evidence="1">
    <location>
        <begin position="21"/>
        <end position="496"/>
    </location>
</feature>
<dbReference type="EMBL" id="FOVI01000025">
    <property type="protein sequence ID" value="SFO19692.1"/>
    <property type="molecule type" value="Genomic_DNA"/>
</dbReference>
<keyword evidence="3" id="KW-0121">Carboxypeptidase</keyword>
<dbReference type="InterPro" id="IPR013783">
    <property type="entry name" value="Ig-like_fold"/>
</dbReference>
<dbReference type="PROSITE" id="PS50853">
    <property type="entry name" value="FN3"/>
    <property type="match status" value="1"/>
</dbReference>
<dbReference type="AlphaFoldDB" id="A0A1I5F7I0"/>
<dbReference type="SUPFAM" id="SSF82171">
    <property type="entry name" value="DPP6 N-terminal domain-like"/>
    <property type="match status" value="1"/>
</dbReference>
<dbReference type="PANTHER" id="PTHR36842:SF1">
    <property type="entry name" value="PROTEIN TOLB"/>
    <property type="match status" value="1"/>
</dbReference>
<proteinExistence type="predicted"/>
<dbReference type="Proteomes" id="UP000199036">
    <property type="component" value="Unassembled WGS sequence"/>
</dbReference>
<gene>
    <name evidence="3" type="ORF">SAMN05421741_12530</name>
</gene>
<dbReference type="Gene3D" id="2.60.40.1120">
    <property type="entry name" value="Carboxypeptidase-like, regulatory domain"/>
    <property type="match status" value="1"/>
</dbReference>
<keyword evidence="4" id="KW-1185">Reference proteome</keyword>
<reference evidence="4" key="1">
    <citation type="submission" date="2016-10" db="EMBL/GenBank/DDBJ databases">
        <authorList>
            <person name="Varghese N."/>
            <person name="Submissions S."/>
        </authorList>
    </citation>
    <scope>NUCLEOTIDE SEQUENCE [LARGE SCALE GENOMIC DNA]</scope>
    <source>
        <strain evidence="4">DS-12</strain>
    </source>
</reference>
<evidence type="ECO:0000313" key="3">
    <source>
        <dbReference type="EMBL" id="SFO19692.1"/>
    </source>
</evidence>
<dbReference type="InterPro" id="IPR036116">
    <property type="entry name" value="FN3_sf"/>
</dbReference>
<dbReference type="SUPFAM" id="SSF49464">
    <property type="entry name" value="Carboxypeptidase regulatory domain-like"/>
    <property type="match status" value="1"/>
</dbReference>
<dbReference type="PANTHER" id="PTHR36842">
    <property type="entry name" value="PROTEIN TOLB HOMOLOG"/>
    <property type="match status" value="1"/>
</dbReference>
<dbReference type="InterPro" id="IPR011042">
    <property type="entry name" value="6-blade_b-propeller_TolB-like"/>
</dbReference>
<accession>A0A1I5F7I0</accession>
<sequence length="496" mass="55564">MKSLYFFILTLLSLAFLSCSEDTVDGNAKGTLTGSVRLEASNEPLANVKITTTPATTTVFTDEKGNFEILGTMPMGDFSVRAELKGYVTEYQAVSIIEYEQKVQIVFEMVTDESLNSPPTVPTLVAPNNLATNLTNNVELEWDATDPDKDELIYKLIFTNNRTNNRVEIPNLKTKKITMTDLDFGTTYTWQIVASDSINDDVYSEAFQFTVRKNPEYRYHFVRKGLGSYNVMATDLTEFITITPLTNSTWRPRKNNTANKLAYLQTYSGQTHLFTSDLDGQNEVKISQTPVNGFRSDQLSYAWKADGSEFIFPSFDKLYRINSNGTGQTQIYQTADGHFISKCAWSNDGSKIAIVTNNINGYQAKIIILDANGNLLQTIFQGNAGAVGGLDFDANGTKLLYTHDVSGNEDWQYRQLDARIFVYDLNSNTHKDISSISLKPMGTVDIDPMFSPNSSEIIFTSTSNDMISQKNIYKIDLNDDDVRTLIISNAEMVDFK</sequence>